<dbReference type="AlphaFoldDB" id="A3IS45"/>
<gene>
    <name evidence="1" type="ORF">CY0110_32285</name>
</gene>
<dbReference type="OrthoDB" id="582026at2"/>
<evidence type="ECO:0000313" key="2">
    <source>
        <dbReference type="Proteomes" id="UP000003781"/>
    </source>
</evidence>
<dbReference type="Proteomes" id="UP000003781">
    <property type="component" value="Unassembled WGS sequence"/>
</dbReference>
<name>A3IS45_9CHRO</name>
<dbReference type="eggNOG" id="ENOG50320ZQ">
    <property type="taxonomic scope" value="Bacteria"/>
</dbReference>
<keyword evidence="2" id="KW-1185">Reference proteome</keyword>
<proteinExistence type="predicted"/>
<accession>A3IS45</accession>
<protein>
    <submittedName>
        <fullName evidence="1">Uncharacterized protein</fullName>
    </submittedName>
</protein>
<dbReference type="SUPFAM" id="SSF51120">
    <property type="entry name" value="beta-Roll"/>
    <property type="match status" value="1"/>
</dbReference>
<reference evidence="1 2" key="1">
    <citation type="submission" date="2007-03" db="EMBL/GenBank/DDBJ databases">
        <authorList>
            <person name="Stal L."/>
            <person name="Ferriera S."/>
            <person name="Johnson J."/>
            <person name="Kravitz S."/>
            <person name="Beeson K."/>
            <person name="Sutton G."/>
            <person name="Rogers Y.-H."/>
            <person name="Friedman R."/>
            <person name="Frazier M."/>
            <person name="Venter J.C."/>
        </authorList>
    </citation>
    <scope>NUCLEOTIDE SEQUENCE [LARGE SCALE GENOMIC DNA]</scope>
    <source>
        <strain evidence="1 2">CCY0110</strain>
    </source>
</reference>
<sequence length="191" mass="20415">MENSLILEINEENAYVKITESYSAAYINVNRHTIRLNLSTADFEVGAIVRRAGPNSTIIGSSKIDFFLADSGALLVGNGGDNNLQVAGNGAENCIILGGTGNDTIKALSTAKTTVPSCVLSGGEGSDTFFAVGMKILVTDFEKGDRISIGDPNVRQFLNDQGLIIKTEQTEALILERFEPLTFVEGTYLGF</sequence>
<dbReference type="EMBL" id="AAXW01000021">
    <property type="protein sequence ID" value="EAZ90723.1"/>
    <property type="molecule type" value="Genomic_DNA"/>
</dbReference>
<evidence type="ECO:0000313" key="1">
    <source>
        <dbReference type="EMBL" id="EAZ90723.1"/>
    </source>
</evidence>
<comment type="caution">
    <text evidence="1">The sequence shown here is derived from an EMBL/GenBank/DDBJ whole genome shotgun (WGS) entry which is preliminary data.</text>
</comment>
<dbReference type="InterPro" id="IPR011049">
    <property type="entry name" value="Serralysin-like_metalloprot_C"/>
</dbReference>
<organism evidence="1 2">
    <name type="scientific">Crocosphaera chwakensis CCY0110</name>
    <dbReference type="NCBI Taxonomy" id="391612"/>
    <lineage>
        <taxon>Bacteria</taxon>
        <taxon>Bacillati</taxon>
        <taxon>Cyanobacteriota</taxon>
        <taxon>Cyanophyceae</taxon>
        <taxon>Oscillatoriophycideae</taxon>
        <taxon>Chroococcales</taxon>
        <taxon>Aphanothecaceae</taxon>
        <taxon>Crocosphaera</taxon>
        <taxon>Crocosphaera chwakensis</taxon>
    </lineage>
</organism>
<dbReference type="Gene3D" id="2.150.10.10">
    <property type="entry name" value="Serralysin-like metalloprotease, C-terminal"/>
    <property type="match status" value="1"/>
</dbReference>